<feature type="domain" description="HPt" evidence="22">
    <location>
        <begin position="928"/>
        <end position="1028"/>
    </location>
</feature>
<dbReference type="PROSITE" id="PS50109">
    <property type="entry name" value="HIS_KIN"/>
    <property type="match status" value="1"/>
</dbReference>
<dbReference type="InterPro" id="IPR008207">
    <property type="entry name" value="Sig_transdc_His_kin_Hpt_dom"/>
</dbReference>
<keyword evidence="8" id="KW-0547">Nucleotide-binding</keyword>
<evidence type="ECO:0000256" key="3">
    <source>
        <dbReference type="ARBA" id="ARBA00012438"/>
    </source>
</evidence>
<comment type="catalytic activity">
    <reaction evidence="1">
        <text>ATP + protein L-histidine = ADP + protein N-phospho-L-histidine.</text>
        <dbReference type="EC" id="2.7.13.3"/>
    </reaction>
</comment>
<evidence type="ECO:0000256" key="13">
    <source>
        <dbReference type="ARBA" id="ARBA00023136"/>
    </source>
</evidence>
<keyword evidence="11 19" id="KW-1133">Transmembrane helix</keyword>
<dbReference type="OrthoDB" id="7991996at2"/>
<dbReference type="FunFam" id="3.30.565.10:FF:000010">
    <property type="entry name" value="Sensor histidine kinase RcsC"/>
    <property type="match status" value="1"/>
</dbReference>
<dbReference type="Proteomes" id="UP000245048">
    <property type="component" value="Unassembled WGS sequence"/>
</dbReference>
<dbReference type="InterPro" id="IPR036097">
    <property type="entry name" value="HisK_dim/P_sf"/>
</dbReference>
<dbReference type="SMART" id="SM00448">
    <property type="entry name" value="REC"/>
    <property type="match status" value="1"/>
</dbReference>
<dbReference type="InterPro" id="IPR003594">
    <property type="entry name" value="HATPase_dom"/>
</dbReference>
<dbReference type="Gene3D" id="3.40.50.2300">
    <property type="match status" value="1"/>
</dbReference>
<evidence type="ECO:0000256" key="9">
    <source>
        <dbReference type="ARBA" id="ARBA00022777"/>
    </source>
</evidence>
<dbReference type="SMART" id="SM00387">
    <property type="entry name" value="HATPase_c"/>
    <property type="match status" value="1"/>
</dbReference>
<protein>
    <recommendedName>
        <fullName evidence="15">Sensory/regulatory protein RpfC</fullName>
        <ecNumber evidence="3">2.7.13.3</ecNumber>
    </recommendedName>
</protein>
<dbReference type="GO" id="GO:0005886">
    <property type="term" value="C:plasma membrane"/>
    <property type="evidence" value="ECO:0007669"/>
    <property type="project" value="UniProtKB-SubCell"/>
</dbReference>
<evidence type="ECO:0000256" key="14">
    <source>
        <dbReference type="ARBA" id="ARBA00064003"/>
    </source>
</evidence>
<dbReference type="SUPFAM" id="SSF52172">
    <property type="entry name" value="CheY-like"/>
    <property type="match status" value="2"/>
</dbReference>
<evidence type="ECO:0000256" key="18">
    <source>
        <dbReference type="SAM" id="MobiDB-lite"/>
    </source>
</evidence>
<keyword evidence="13 19" id="KW-0472">Membrane</keyword>
<dbReference type="SMART" id="SM00073">
    <property type="entry name" value="HPT"/>
    <property type="match status" value="1"/>
</dbReference>
<dbReference type="PROSITE" id="PS50894">
    <property type="entry name" value="HPT"/>
    <property type="match status" value="1"/>
</dbReference>
<keyword evidence="12" id="KW-0902">Two-component regulatory system</keyword>
<dbReference type="Pfam" id="PF00512">
    <property type="entry name" value="HisKA"/>
    <property type="match status" value="1"/>
</dbReference>
<dbReference type="InterPro" id="IPR005467">
    <property type="entry name" value="His_kinase_dom"/>
</dbReference>
<keyword evidence="24" id="KW-1185">Reference proteome</keyword>
<reference evidence="24" key="1">
    <citation type="submission" date="2017-10" db="EMBL/GenBank/DDBJ databases">
        <authorList>
            <person name="Toshchakov S.V."/>
            <person name="Goeva M.A."/>
        </authorList>
    </citation>
    <scope>NUCLEOTIDE SEQUENCE [LARGE SCALE GENOMIC DNA]</scope>
    <source>
        <strain evidence="24">JR1/69-1-13</strain>
    </source>
</reference>
<evidence type="ECO:0000256" key="6">
    <source>
        <dbReference type="ARBA" id="ARBA00022679"/>
    </source>
</evidence>
<evidence type="ECO:0000256" key="5">
    <source>
        <dbReference type="ARBA" id="ARBA00022553"/>
    </source>
</evidence>
<dbReference type="CDD" id="cd00082">
    <property type="entry name" value="HisKA"/>
    <property type="match status" value="1"/>
</dbReference>
<dbReference type="Gene3D" id="1.20.120.160">
    <property type="entry name" value="HPT domain"/>
    <property type="match status" value="1"/>
</dbReference>
<dbReference type="EMBL" id="PDOA01000013">
    <property type="protein sequence ID" value="PWC27581.1"/>
    <property type="molecule type" value="Genomic_DNA"/>
</dbReference>
<keyword evidence="6" id="KW-0808">Transferase</keyword>
<feature type="modified residue" description="Phosphohistidine" evidence="16">
    <location>
        <position position="967"/>
    </location>
</feature>
<feature type="domain" description="Histidine kinase" evidence="20">
    <location>
        <begin position="312"/>
        <end position="535"/>
    </location>
</feature>
<evidence type="ECO:0000313" key="24">
    <source>
        <dbReference type="Proteomes" id="UP000245048"/>
    </source>
</evidence>
<dbReference type="PROSITE" id="PS50110">
    <property type="entry name" value="RESPONSE_REGULATORY"/>
    <property type="match status" value="1"/>
</dbReference>
<feature type="domain" description="Response regulatory" evidence="21">
    <location>
        <begin position="691"/>
        <end position="810"/>
    </location>
</feature>
<accession>A0A2U1V141</accession>
<comment type="subcellular location">
    <subcellularLocation>
        <location evidence="2">Cell membrane</location>
        <topology evidence="2">Multi-pass membrane protein</topology>
    </subcellularLocation>
</comment>
<sequence>MVRHAMAEWRRGRTGKLRTVPMMLVICGLTAMLVGWYSVTFIREQNRLFLGERRMLSRLVMAQADTVLVRVKDLAAFISARREEEVAAKLRVASRLSPYIIDLGLIRGDSLRQRRSFTNPGTLPDINPVEAQRLAAQLLQNEGLITAIRPQAFASLFPNMDGDEVVLAQAMRLGGGSGDFFIVYAAVDVRKMLEELSADFREGSLTAARLTVDEVQTEFLLPGRGTADWTGDATQEAVRLAHNSQIVLANWDRTVRFGKLAFMVAGILAISAITVALSVHYMRDRRRAEAELQAALDKANSANDSKSTFLANMSHEIRTPLNGVLGMAELLTRTELSEQQLRYVRQIRSSGGVLLSILNDILDISKLESGQMAIDPVRVNLPGLISDIIGFYAMGAQDKELDLLLDIEPDLPEFVQADPTRLRQIIGNLISNALKFTKQGEIFVSAAVESHDDKTGQALIRVSIRDSGIGISEQSMAKLFSRFTQAEASTTRLYGGTGLGLSICRELCELMGGRIGVTSAIGQGSTFTFRLPVQVLQPATIEKGPALRLAIICGAPPLRSIIGKGLEVRGVECVWFEPTVTLQRALQAQAENAPFDALVIDQGPHIEEALEVRRLAQAFPALSAAPTIVLGTQQADKRYAAFSQVVIKPFSAHTLYETILRAVQSGISKAEGMDMAGASSISPAHPFEGYKALLLDDNNVNLMFGEEILRDLGFEVARATNGKKAIEAALQGRFDVIFMDCQMPVMDGYEASGHLRRMMADGEIHRVPIVALTANALKGDREKCLAAGMDAFLSKPISTVDLQMLLDSLKDFTSTAAKKQRVLAAVKIPSHSPTATVKAPLPGSLEQDLAAELPGTTTASFRPSAAPKAQSPVTMEAPLLKSSSENPAPATAPKAAPVMAAPTAEQPPLPRSKIPVIDLAEFQKTKSSMKKFEALVSFYLQDTSSYIEDIKKALAMAQVEDAIMPAHTIKSSSRILGASALALLAEEFEKRARLGGEAQMRELQAIRDHMERVFTATSDGIKKLMDDGKGIAPV</sequence>
<dbReference type="FunFam" id="1.10.287.130:FF:000002">
    <property type="entry name" value="Two-component osmosensing histidine kinase"/>
    <property type="match status" value="1"/>
</dbReference>
<feature type="transmembrane region" description="Helical" evidence="19">
    <location>
        <begin position="20"/>
        <end position="39"/>
    </location>
</feature>
<dbReference type="GO" id="GO:0000155">
    <property type="term" value="F:phosphorelay sensor kinase activity"/>
    <property type="evidence" value="ECO:0007669"/>
    <property type="project" value="InterPro"/>
</dbReference>
<evidence type="ECO:0000259" key="22">
    <source>
        <dbReference type="PROSITE" id="PS50894"/>
    </source>
</evidence>
<dbReference type="GO" id="GO:0005524">
    <property type="term" value="F:ATP binding"/>
    <property type="evidence" value="ECO:0007669"/>
    <property type="project" value="UniProtKB-KW"/>
</dbReference>
<evidence type="ECO:0000256" key="17">
    <source>
        <dbReference type="PROSITE-ProRule" id="PRU00169"/>
    </source>
</evidence>
<name>A0A2U1V141_9PROT</name>
<dbReference type="PRINTS" id="PR00344">
    <property type="entry name" value="BCTRLSENSOR"/>
</dbReference>
<dbReference type="InterPro" id="IPR003661">
    <property type="entry name" value="HisK_dim/P_dom"/>
</dbReference>
<dbReference type="PANTHER" id="PTHR45339">
    <property type="entry name" value="HYBRID SIGNAL TRANSDUCTION HISTIDINE KINASE J"/>
    <property type="match status" value="1"/>
</dbReference>
<proteinExistence type="predicted"/>
<feature type="region of interest" description="Disordered" evidence="18">
    <location>
        <begin position="881"/>
        <end position="910"/>
    </location>
</feature>
<dbReference type="PANTHER" id="PTHR45339:SF1">
    <property type="entry name" value="HYBRID SIGNAL TRANSDUCTION HISTIDINE KINASE J"/>
    <property type="match status" value="1"/>
</dbReference>
<dbReference type="Pfam" id="PF00072">
    <property type="entry name" value="Response_reg"/>
    <property type="match status" value="1"/>
</dbReference>
<dbReference type="SUPFAM" id="SSF47226">
    <property type="entry name" value="Histidine-containing phosphotransfer domain, HPT domain"/>
    <property type="match status" value="1"/>
</dbReference>
<dbReference type="InterPro" id="IPR036890">
    <property type="entry name" value="HATPase_C_sf"/>
</dbReference>
<evidence type="ECO:0000256" key="16">
    <source>
        <dbReference type="PROSITE-ProRule" id="PRU00110"/>
    </source>
</evidence>
<keyword evidence="9" id="KW-0418">Kinase</keyword>
<evidence type="ECO:0000313" key="23">
    <source>
        <dbReference type="EMBL" id="PWC27581.1"/>
    </source>
</evidence>
<comment type="caution">
    <text evidence="23">The sequence shown here is derived from an EMBL/GenBank/DDBJ whole genome shotgun (WGS) entry which is preliminary data.</text>
</comment>
<evidence type="ECO:0000256" key="15">
    <source>
        <dbReference type="ARBA" id="ARBA00068150"/>
    </source>
</evidence>
<evidence type="ECO:0000256" key="10">
    <source>
        <dbReference type="ARBA" id="ARBA00022840"/>
    </source>
</evidence>
<evidence type="ECO:0000259" key="21">
    <source>
        <dbReference type="PROSITE" id="PS50110"/>
    </source>
</evidence>
<dbReference type="InterPro" id="IPR011006">
    <property type="entry name" value="CheY-like_superfamily"/>
</dbReference>
<evidence type="ECO:0000256" key="8">
    <source>
        <dbReference type="ARBA" id="ARBA00022741"/>
    </source>
</evidence>
<dbReference type="SUPFAM" id="SSF47384">
    <property type="entry name" value="Homodimeric domain of signal transducing histidine kinase"/>
    <property type="match status" value="1"/>
</dbReference>
<dbReference type="EC" id="2.7.13.3" evidence="3"/>
<dbReference type="SUPFAM" id="SSF55874">
    <property type="entry name" value="ATPase domain of HSP90 chaperone/DNA topoisomerase II/histidine kinase"/>
    <property type="match status" value="1"/>
</dbReference>
<dbReference type="Pfam" id="PF01627">
    <property type="entry name" value="Hpt"/>
    <property type="match status" value="1"/>
</dbReference>
<evidence type="ECO:0000256" key="12">
    <source>
        <dbReference type="ARBA" id="ARBA00023012"/>
    </source>
</evidence>
<evidence type="ECO:0000256" key="19">
    <source>
        <dbReference type="SAM" id="Phobius"/>
    </source>
</evidence>
<evidence type="ECO:0000256" key="4">
    <source>
        <dbReference type="ARBA" id="ARBA00022475"/>
    </source>
</evidence>
<dbReference type="AlphaFoldDB" id="A0A2U1V141"/>
<gene>
    <name evidence="23" type="ORF">CR165_17405</name>
</gene>
<organism evidence="23 24">
    <name type="scientific">Teichococcus aestuarii</name>
    <dbReference type="NCBI Taxonomy" id="568898"/>
    <lineage>
        <taxon>Bacteria</taxon>
        <taxon>Pseudomonadati</taxon>
        <taxon>Pseudomonadota</taxon>
        <taxon>Alphaproteobacteria</taxon>
        <taxon>Acetobacterales</taxon>
        <taxon>Roseomonadaceae</taxon>
        <taxon>Roseomonas</taxon>
    </lineage>
</organism>
<evidence type="ECO:0000256" key="7">
    <source>
        <dbReference type="ARBA" id="ARBA00022692"/>
    </source>
</evidence>
<feature type="compositionally biased region" description="Low complexity" evidence="18">
    <location>
        <begin position="887"/>
        <end position="904"/>
    </location>
</feature>
<dbReference type="CDD" id="cd16922">
    <property type="entry name" value="HATPase_EvgS-ArcB-TorS-like"/>
    <property type="match status" value="1"/>
</dbReference>
<keyword evidence="7 19" id="KW-0812">Transmembrane</keyword>
<feature type="modified residue" description="4-aspartylphosphate" evidence="17">
    <location>
        <position position="740"/>
    </location>
</feature>
<evidence type="ECO:0000256" key="2">
    <source>
        <dbReference type="ARBA" id="ARBA00004651"/>
    </source>
</evidence>
<evidence type="ECO:0000259" key="20">
    <source>
        <dbReference type="PROSITE" id="PS50109"/>
    </source>
</evidence>
<dbReference type="Pfam" id="PF02518">
    <property type="entry name" value="HATPase_c"/>
    <property type="match status" value="1"/>
</dbReference>
<dbReference type="Gene3D" id="3.30.565.10">
    <property type="entry name" value="Histidine kinase-like ATPase, C-terminal domain"/>
    <property type="match status" value="1"/>
</dbReference>
<dbReference type="SMART" id="SM00388">
    <property type="entry name" value="HisKA"/>
    <property type="match status" value="1"/>
</dbReference>
<feature type="transmembrane region" description="Helical" evidence="19">
    <location>
        <begin position="260"/>
        <end position="282"/>
    </location>
</feature>
<dbReference type="CDD" id="cd17546">
    <property type="entry name" value="REC_hyHK_CKI1_RcsC-like"/>
    <property type="match status" value="1"/>
</dbReference>
<keyword evidence="4" id="KW-1003">Cell membrane</keyword>
<dbReference type="InterPro" id="IPR004358">
    <property type="entry name" value="Sig_transdc_His_kin-like_C"/>
</dbReference>
<dbReference type="InterPro" id="IPR001789">
    <property type="entry name" value="Sig_transdc_resp-reg_receiver"/>
</dbReference>
<evidence type="ECO:0000256" key="1">
    <source>
        <dbReference type="ARBA" id="ARBA00000085"/>
    </source>
</evidence>
<keyword evidence="5 17" id="KW-0597">Phosphoprotein</keyword>
<dbReference type="InterPro" id="IPR036641">
    <property type="entry name" value="HPT_dom_sf"/>
</dbReference>
<evidence type="ECO:0000256" key="11">
    <source>
        <dbReference type="ARBA" id="ARBA00022989"/>
    </source>
</evidence>
<keyword evidence="10" id="KW-0067">ATP-binding</keyword>
<dbReference type="Gene3D" id="1.10.287.130">
    <property type="match status" value="1"/>
</dbReference>
<comment type="subunit">
    <text evidence="14">At low DSF concentrations, interacts with RpfF.</text>
</comment>